<keyword evidence="4" id="KW-0067">ATP-binding</keyword>
<gene>
    <name evidence="7" type="ORF">FBY41_3838</name>
</gene>
<feature type="domain" description="DNA2/NAM7 helicase-like C-terminal" evidence="5">
    <location>
        <begin position="924"/>
        <end position="1099"/>
    </location>
</feature>
<evidence type="ECO:0008006" key="9">
    <source>
        <dbReference type="Google" id="ProtNLM"/>
    </source>
</evidence>
<evidence type="ECO:0000256" key="1">
    <source>
        <dbReference type="ARBA" id="ARBA00022741"/>
    </source>
</evidence>
<evidence type="ECO:0000259" key="5">
    <source>
        <dbReference type="Pfam" id="PF13087"/>
    </source>
</evidence>
<sequence>MQRIDGHLVLSPTDLTKHVACAHITTLDLEALDAGHARATGVDDSLNLVFTKGLAHERDYLVRLRSEGRHVEDIAALGLKGGAAEAATVDAMRRGVDVVYQATFYDGHWVGLADFLLRVDLPAGERSLFGPWRYDIADTKLARRLKVPALLQMATYAARLETLQGVPPQWLTVVTGDQEQHPWRLVDVAPYARRRRADLLDAIASPRATESARVQHCGQCRWKERCAQEWLDRDDLIQVAGMRPDHRAALIDLGIPTLRALAESDDDQLAGALSVATRRRLLQQARLQLAERETGAPRFELLEPFSIIHQHDGTERRVPRGLALLPEPHEGDVYLDFEGDPWAEGGAGREYLAGIWTRQGEFVEFWAHDFAQEGRLTTELLDWLTERWTRFPGMHVYHYAPYETTALKRLVGQHATREAELDQLLRHEVFIDLYAVVRQGVRISKGSYSIKKLEEFYWGHARSSDGEGVADGLSSVVEYERWLAGRDDGDPDQSILDDIRRYNEEDVRSTLALHEWLESRRADLEAAGHVLSRPTPQEPKEIGEAERAEIELAERLVDSGHELLAGLVGWHRREKRPEWWDYFRYRELETGELVEDPIAIGGLTGVELVEKVKRSNVWRYTFPPQDCRPSLGQYISDVDTHETVGKALDVDAEAGWITVSMGAAKEPPMPRGLGKPGPIMDQVLRESIARTGQLGLSGGSSMATRLVDRVVPSAAELRARPGETPKDVVVRVGRHLDGEVLAVQGPPGTGKTFAGSALIRELLDEGLRVGVTAQSHAVVLNLLDEVARPAWHKDGTNVEDGGDEPDDPNALIRHTSDNAAVAEALASGAATLVGGTAWLWSREDMVDSVDVLVIDEAGQFSLANAVAVAPAARSLVLLGDPQQLTQPTKAVHPYGSGVSALDHLRVTVENGHEVVHDVIPADRGVFLDSTYRMHPSLTVFVSELAYEGRLESAAGREHLSIDAPGSLSGDGLRWVPVEHTVLCDQSSTEEAEVVRDLVVDMLQGQWTDASGATAPMTLADILVVAPYNAHVAALREALPIGARVGTVDKFQGQQGAVVIYTMGSTSAALAPRGVGFLYDLHRLNVAVSRAKALAVIVGSPLLLDAEVHTPDDLRAVNALCRYVDEAKTVQTV</sequence>
<evidence type="ECO:0000256" key="3">
    <source>
        <dbReference type="ARBA" id="ARBA00022806"/>
    </source>
</evidence>
<dbReference type="GO" id="GO:0016787">
    <property type="term" value="F:hydrolase activity"/>
    <property type="evidence" value="ECO:0007669"/>
    <property type="project" value="UniProtKB-KW"/>
</dbReference>
<dbReference type="Pfam" id="PF13482">
    <property type="entry name" value="RNase_H_2"/>
    <property type="match status" value="1"/>
</dbReference>
<dbReference type="InterPro" id="IPR027417">
    <property type="entry name" value="P-loop_NTPase"/>
</dbReference>
<dbReference type="InterPro" id="IPR012337">
    <property type="entry name" value="RNaseH-like_sf"/>
</dbReference>
<dbReference type="Pfam" id="PF13604">
    <property type="entry name" value="AAA_30"/>
    <property type="match status" value="1"/>
</dbReference>
<reference evidence="7 8" key="1">
    <citation type="submission" date="2019-06" db="EMBL/GenBank/DDBJ databases">
        <title>Genome sequencing of plant associated microbes to promote plant fitness in Sorghum bicolor and Oryza sativa.</title>
        <authorList>
            <person name="Coleman-Derr D."/>
        </authorList>
    </citation>
    <scope>NUCLEOTIDE SEQUENCE [LARGE SCALE GENOMIC DNA]</scope>
    <source>
        <strain evidence="7 8">KV-663</strain>
    </source>
</reference>
<dbReference type="Gene3D" id="3.40.50.300">
    <property type="entry name" value="P-loop containing nucleotide triphosphate hydrolases"/>
    <property type="match status" value="2"/>
</dbReference>
<dbReference type="RefSeq" id="WP_141845942.1">
    <property type="nucleotide sequence ID" value="NZ_VFPM01000003.1"/>
</dbReference>
<dbReference type="InterPro" id="IPR038720">
    <property type="entry name" value="YprB_RNase_H-like_dom"/>
</dbReference>
<evidence type="ECO:0000256" key="2">
    <source>
        <dbReference type="ARBA" id="ARBA00022801"/>
    </source>
</evidence>
<protein>
    <recommendedName>
        <fullName evidence="9">AAA+ ATPase domain-containing protein</fullName>
    </recommendedName>
</protein>
<keyword evidence="1" id="KW-0547">Nucleotide-binding</keyword>
<evidence type="ECO:0000313" key="7">
    <source>
        <dbReference type="EMBL" id="TQM58471.1"/>
    </source>
</evidence>
<feature type="domain" description="YprB ribonuclease H-like" evidence="6">
    <location>
        <begin position="333"/>
        <end position="517"/>
    </location>
</feature>
<name>A0A543HJE4_9MICO</name>
<keyword evidence="3" id="KW-0347">Helicase</keyword>
<dbReference type="SUPFAM" id="SSF52540">
    <property type="entry name" value="P-loop containing nucleoside triphosphate hydrolases"/>
    <property type="match status" value="1"/>
</dbReference>
<organism evidence="7 8">
    <name type="scientific">Humibacillus xanthopallidus</name>
    <dbReference type="NCBI Taxonomy" id="412689"/>
    <lineage>
        <taxon>Bacteria</taxon>
        <taxon>Bacillati</taxon>
        <taxon>Actinomycetota</taxon>
        <taxon>Actinomycetes</taxon>
        <taxon>Micrococcales</taxon>
        <taxon>Intrasporangiaceae</taxon>
        <taxon>Humibacillus</taxon>
    </lineage>
</organism>
<dbReference type="InterPro" id="IPR041679">
    <property type="entry name" value="DNA2/NAM7-like_C"/>
</dbReference>
<dbReference type="GO" id="GO:0005524">
    <property type="term" value="F:ATP binding"/>
    <property type="evidence" value="ECO:0007669"/>
    <property type="project" value="UniProtKB-KW"/>
</dbReference>
<dbReference type="InterPro" id="IPR050534">
    <property type="entry name" value="Coronavir_polyprotein_1ab"/>
</dbReference>
<accession>A0A543HJE4</accession>
<evidence type="ECO:0000259" key="6">
    <source>
        <dbReference type="Pfam" id="PF13482"/>
    </source>
</evidence>
<keyword evidence="8" id="KW-1185">Reference proteome</keyword>
<dbReference type="CDD" id="cd17934">
    <property type="entry name" value="DEXXQc_Upf1-like"/>
    <property type="match status" value="1"/>
</dbReference>
<dbReference type="InterPro" id="IPR047187">
    <property type="entry name" value="SF1_C_Upf1"/>
</dbReference>
<dbReference type="GO" id="GO:0043139">
    <property type="term" value="F:5'-3' DNA helicase activity"/>
    <property type="evidence" value="ECO:0007669"/>
    <property type="project" value="TreeGrafter"/>
</dbReference>
<dbReference type="EMBL" id="VFPM01000003">
    <property type="protein sequence ID" value="TQM58471.1"/>
    <property type="molecule type" value="Genomic_DNA"/>
</dbReference>
<dbReference type="PANTHER" id="PTHR43788">
    <property type="entry name" value="DNA2/NAM7 HELICASE FAMILY MEMBER"/>
    <property type="match status" value="1"/>
</dbReference>
<dbReference type="NCBIfam" id="TIGR03491">
    <property type="entry name" value="TM0106 family RecB-like putative nuclease"/>
    <property type="match status" value="1"/>
</dbReference>
<dbReference type="SUPFAM" id="SSF53098">
    <property type="entry name" value="Ribonuclease H-like"/>
    <property type="match status" value="1"/>
</dbReference>
<proteinExistence type="predicted"/>
<dbReference type="InterPro" id="IPR019993">
    <property type="entry name" value="RecB_nuclease_TM0106_put"/>
</dbReference>
<dbReference type="OrthoDB" id="9757917at2"/>
<evidence type="ECO:0000256" key="4">
    <source>
        <dbReference type="ARBA" id="ARBA00022840"/>
    </source>
</evidence>
<dbReference type="Proteomes" id="UP000316747">
    <property type="component" value="Unassembled WGS sequence"/>
</dbReference>
<dbReference type="AlphaFoldDB" id="A0A543HJE4"/>
<keyword evidence="2" id="KW-0378">Hydrolase</keyword>
<comment type="caution">
    <text evidence="7">The sequence shown here is derived from an EMBL/GenBank/DDBJ whole genome shotgun (WGS) entry which is preliminary data.</text>
</comment>
<evidence type="ECO:0000313" key="8">
    <source>
        <dbReference type="Proteomes" id="UP000316747"/>
    </source>
</evidence>
<dbReference type="CDD" id="cd18808">
    <property type="entry name" value="SF1_C_Upf1"/>
    <property type="match status" value="1"/>
</dbReference>
<dbReference type="Pfam" id="PF13087">
    <property type="entry name" value="AAA_12"/>
    <property type="match status" value="1"/>
</dbReference>
<dbReference type="PANTHER" id="PTHR43788:SF8">
    <property type="entry name" value="DNA-BINDING PROTEIN SMUBP-2"/>
    <property type="match status" value="1"/>
</dbReference>